<dbReference type="EMBL" id="JAAGNZ010000009">
    <property type="protein sequence ID" value="NEU70824.1"/>
    <property type="molecule type" value="Genomic_DNA"/>
</dbReference>
<feature type="domain" description="AAA" evidence="1">
    <location>
        <begin position="6"/>
        <end position="183"/>
    </location>
</feature>
<gene>
    <name evidence="2" type="ORF">GK091_28425</name>
</gene>
<name>A0A6M0IRW3_9BACT</name>
<protein>
    <submittedName>
        <fullName evidence="2">ParA family protein</fullName>
    </submittedName>
</protein>
<dbReference type="Gene3D" id="3.40.50.300">
    <property type="entry name" value="P-loop containing nucleotide triphosphate hydrolases"/>
    <property type="match status" value="1"/>
</dbReference>
<evidence type="ECO:0000313" key="3">
    <source>
        <dbReference type="Proteomes" id="UP000477386"/>
    </source>
</evidence>
<dbReference type="PANTHER" id="PTHR13696:SF99">
    <property type="entry name" value="COBYRINIC ACID AC-DIAMIDE SYNTHASE"/>
    <property type="match status" value="1"/>
</dbReference>
<dbReference type="SUPFAM" id="SSF52540">
    <property type="entry name" value="P-loop containing nucleoside triphosphate hydrolases"/>
    <property type="match status" value="1"/>
</dbReference>
<dbReference type="RefSeq" id="WP_164044137.1">
    <property type="nucleotide sequence ID" value="NZ_JAAGNZ010000009.1"/>
</dbReference>
<keyword evidence="3" id="KW-1185">Reference proteome</keyword>
<accession>A0A6M0IRW3</accession>
<organism evidence="2 3">
    <name type="scientific">Spirosoma agri</name>
    <dbReference type="NCBI Taxonomy" id="1987381"/>
    <lineage>
        <taxon>Bacteria</taxon>
        <taxon>Pseudomonadati</taxon>
        <taxon>Bacteroidota</taxon>
        <taxon>Cytophagia</taxon>
        <taxon>Cytophagales</taxon>
        <taxon>Cytophagaceae</taxon>
        <taxon>Spirosoma</taxon>
    </lineage>
</organism>
<dbReference type="Pfam" id="PF13614">
    <property type="entry name" value="AAA_31"/>
    <property type="match status" value="1"/>
</dbReference>
<comment type="caution">
    <text evidence="2">The sequence shown here is derived from an EMBL/GenBank/DDBJ whole genome shotgun (WGS) entry which is preliminary data.</text>
</comment>
<evidence type="ECO:0000259" key="1">
    <source>
        <dbReference type="Pfam" id="PF13614"/>
    </source>
</evidence>
<evidence type="ECO:0000313" key="2">
    <source>
        <dbReference type="EMBL" id="NEU70824.1"/>
    </source>
</evidence>
<dbReference type="CDD" id="cd02042">
    <property type="entry name" value="ParAB_family"/>
    <property type="match status" value="1"/>
</dbReference>
<dbReference type="PIRSF" id="PIRSF009320">
    <property type="entry name" value="Nuc_binding_HP_1000"/>
    <property type="match status" value="1"/>
</dbReference>
<dbReference type="InterPro" id="IPR027417">
    <property type="entry name" value="P-loop_NTPase"/>
</dbReference>
<sequence length="261" mass="28901">MSKPIVIAIFNNKGGTGKTTITFNLAAGLANRGYSVLMADLDPQANLTLAVGIPAQHRHVGQLLTGDATWEEVVEVSQKKDSQFSVLPSSLDLIRSEAILSTDAEFFALRNLLEEEYEKDPNKFYDFVLIDCPPSLGIMTRNALCAAHYYIVPLQGENFAFHGLAQIIKQAGRIKKDFNQSLELAGILKNRFGERTKYGAEIQKALEESKLPVFNTSIRQSISLMESAADHKSIFEYDSTSNGAKDFEQLIDELLPRVTAK</sequence>
<dbReference type="FunFam" id="3.40.50.300:FF:000285">
    <property type="entry name" value="Sporulation initiation inhibitor Soj"/>
    <property type="match status" value="1"/>
</dbReference>
<dbReference type="PANTHER" id="PTHR13696">
    <property type="entry name" value="P-LOOP CONTAINING NUCLEOSIDE TRIPHOSPHATE HYDROLASE"/>
    <property type="match status" value="1"/>
</dbReference>
<dbReference type="Proteomes" id="UP000477386">
    <property type="component" value="Unassembled WGS sequence"/>
</dbReference>
<proteinExistence type="predicted"/>
<dbReference type="AlphaFoldDB" id="A0A6M0IRW3"/>
<reference evidence="2 3" key="1">
    <citation type="submission" date="2020-02" db="EMBL/GenBank/DDBJ databases">
        <title>Draft genome sequence of two Spirosoma agri KCTC 52727 and Spirosoma terrae KCTC 52035.</title>
        <authorList>
            <person name="Rojas J."/>
            <person name="Ambika Manirajan B."/>
            <person name="Ratering S."/>
            <person name="Suarez C."/>
            <person name="Schnell S."/>
        </authorList>
    </citation>
    <scope>NUCLEOTIDE SEQUENCE [LARGE SCALE GENOMIC DNA]</scope>
    <source>
        <strain evidence="2 3">KCTC 52727</strain>
    </source>
</reference>
<dbReference type="InterPro" id="IPR025669">
    <property type="entry name" value="AAA_dom"/>
</dbReference>
<dbReference type="InterPro" id="IPR050678">
    <property type="entry name" value="DNA_Partitioning_ATPase"/>
</dbReference>